<dbReference type="CDD" id="cd19120">
    <property type="entry name" value="AKR_AKR3C2-3"/>
    <property type="match status" value="1"/>
</dbReference>
<dbReference type="PROSITE" id="PS00798">
    <property type="entry name" value="ALDOKETO_REDUCTASE_1"/>
    <property type="match status" value="1"/>
</dbReference>
<evidence type="ECO:0000313" key="7">
    <source>
        <dbReference type="Proteomes" id="UP000724874"/>
    </source>
</evidence>
<organism evidence="6 7">
    <name type="scientific">Gymnopilus junonius</name>
    <name type="common">Spectacular rustgill mushroom</name>
    <name type="synonym">Gymnopilus spectabilis subsp. junonius</name>
    <dbReference type="NCBI Taxonomy" id="109634"/>
    <lineage>
        <taxon>Eukaryota</taxon>
        <taxon>Fungi</taxon>
        <taxon>Dikarya</taxon>
        <taxon>Basidiomycota</taxon>
        <taxon>Agaricomycotina</taxon>
        <taxon>Agaricomycetes</taxon>
        <taxon>Agaricomycetidae</taxon>
        <taxon>Agaricales</taxon>
        <taxon>Agaricineae</taxon>
        <taxon>Hymenogastraceae</taxon>
        <taxon>Gymnopilus</taxon>
    </lineage>
</organism>
<name>A0A9P5TPZ2_GYMJU</name>
<dbReference type="GO" id="GO:0016652">
    <property type="term" value="F:oxidoreductase activity, acting on NAD(P)H as acceptor"/>
    <property type="evidence" value="ECO:0007669"/>
    <property type="project" value="InterPro"/>
</dbReference>
<dbReference type="InterPro" id="IPR036812">
    <property type="entry name" value="NAD(P)_OxRdtase_dom_sf"/>
</dbReference>
<evidence type="ECO:0000256" key="2">
    <source>
        <dbReference type="PIRSR" id="PIRSR000097-1"/>
    </source>
</evidence>
<reference evidence="6" key="1">
    <citation type="submission" date="2020-11" db="EMBL/GenBank/DDBJ databases">
        <authorList>
            <consortium name="DOE Joint Genome Institute"/>
            <person name="Ahrendt S."/>
            <person name="Riley R."/>
            <person name="Andreopoulos W."/>
            <person name="LaButti K."/>
            <person name="Pangilinan J."/>
            <person name="Ruiz-duenas F.J."/>
            <person name="Barrasa J.M."/>
            <person name="Sanchez-Garcia M."/>
            <person name="Camarero S."/>
            <person name="Miyauchi S."/>
            <person name="Serrano A."/>
            <person name="Linde D."/>
            <person name="Babiker R."/>
            <person name="Drula E."/>
            <person name="Ayuso-Fernandez I."/>
            <person name="Pacheco R."/>
            <person name="Padilla G."/>
            <person name="Ferreira P."/>
            <person name="Barriuso J."/>
            <person name="Kellner H."/>
            <person name="Castanera R."/>
            <person name="Alfaro M."/>
            <person name="Ramirez L."/>
            <person name="Pisabarro A.G."/>
            <person name="Kuo A."/>
            <person name="Tritt A."/>
            <person name="Lipzen A."/>
            <person name="He G."/>
            <person name="Yan M."/>
            <person name="Ng V."/>
            <person name="Cullen D."/>
            <person name="Martin F."/>
            <person name="Rosso M.-N."/>
            <person name="Henrissat B."/>
            <person name="Hibbett D."/>
            <person name="Martinez A.T."/>
            <person name="Grigoriev I.V."/>
        </authorList>
    </citation>
    <scope>NUCLEOTIDE SEQUENCE</scope>
    <source>
        <strain evidence="6">AH 44721</strain>
    </source>
</reference>
<dbReference type="OrthoDB" id="416253at2759"/>
<dbReference type="AlphaFoldDB" id="A0A9P5TPZ2"/>
<comment type="caution">
    <text evidence="6">The sequence shown here is derived from an EMBL/GenBank/DDBJ whole genome shotgun (WGS) entry which is preliminary data.</text>
</comment>
<dbReference type="EMBL" id="JADNYJ010000029">
    <property type="protein sequence ID" value="KAF8903670.1"/>
    <property type="molecule type" value="Genomic_DNA"/>
</dbReference>
<dbReference type="GO" id="GO:0016616">
    <property type="term" value="F:oxidoreductase activity, acting on the CH-OH group of donors, NAD or NADP as acceptor"/>
    <property type="evidence" value="ECO:0007669"/>
    <property type="project" value="UniProtKB-ARBA"/>
</dbReference>
<dbReference type="Gene3D" id="3.20.20.100">
    <property type="entry name" value="NADP-dependent oxidoreductase domain"/>
    <property type="match status" value="1"/>
</dbReference>
<evidence type="ECO:0000313" key="6">
    <source>
        <dbReference type="EMBL" id="KAF8903670.1"/>
    </source>
</evidence>
<sequence>MSLLKLNDGNSMPLLGFGSGSALRNTVSSDVVDCTKVDLIKYAIKAGYRHLDTAEMYETENEVGVAIKETIQEGVVKREDLFITTKVSKNMLQLKAAIDVSLKKLGLDYVDLYLIHSPYWTETPSGFQKAWADMESIKESGKARSIGVSNYEEFHILATLETARIPPAVNQIEYHPYLQHGDLILLSRQRGNVATAAFGALAPITRNIPGPLDKTLQALAEKYGVSTGLICLRWCIDQNIAVITTSYKQERITEYARVFEFKLTEEEVNEIGEKGALSTLKEGYVPRTVQWIKDLKKMLASQNLEG</sequence>
<dbReference type="FunFam" id="3.20.20.100:FF:000002">
    <property type="entry name" value="2,5-diketo-D-gluconic acid reductase A"/>
    <property type="match status" value="1"/>
</dbReference>
<dbReference type="Proteomes" id="UP000724874">
    <property type="component" value="Unassembled WGS sequence"/>
</dbReference>
<dbReference type="PANTHER" id="PTHR11732">
    <property type="entry name" value="ALDO/KETO REDUCTASE"/>
    <property type="match status" value="1"/>
</dbReference>
<feature type="binding site" evidence="3">
    <location>
        <position position="116"/>
    </location>
    <ligand>
        <name>substrate</name>
    </ligand>
</feature>
<dbReference type="SUPFAM" id="SSF51430">
    <property type="entry name" value="NAD(P)-linked oxidoreductase"/>
    <property type="match status" value="1"/>
</dbReference>
<evidence type="ECO:0000256" key="4">
    <source>
        <dbReference type="PIRSR" id="PIRSR000097-3"/>
    </source>
</evidence>
<accession>A0A9P5TPZ2</accession>
<keyword evidence="1" id="KW-0560">Oxidoreductase</keyword>
<evidence type="ECO:0000259" key="5">
    <source>
        <dbReference type="Pfam" id="PF00248"/>
    </source>
</evidence>
<dbReference type="InterPro" id="IPR044494">
    <property type="entry name" value="AKR3C2/3"/>
</dbReference>
<dbReference type="PIRSF" id="PIRSF000097">
    <property type="entry name" value="AKR"/>
    <property type="match status" value="1"/>
</dbReference>
<feature type="active site" description="Proton donor" evidence="2">
    <location>
        <position position="57"/>
    </location>
</feature>
<feature type="site" description="Lowers pKa of active site Tyr" evidence="4">
    <location>
        <position position="86"/>
    </location>
</feature>
<protein>
    <submittedName>
        <fullName evidence="6">Ketoreductase</fullName>
    </submittedName>
</protein>
<evidence type="ECO:0000256" key="3">
    <source>
        <dbReference type="PIRSR" id="PIRSR000097-2"/>
    </source>
</evidence>
<dbReference type="PRINTS" id="PR00069">
    <property type="entry name" value="ALDKETRDTASE"/>
</dbReference>
<dbReference type="InterPro" id="IPR020471">
    <property type="entry name" value="AKR"/>
</dbReference>
<keyword evidence="7" id="KW-1185">Reference proteome</keyword>
<evidence type="ECO:0000256" key="1">
    <source>
        <dbReference type="ARBA" id="ARBA00023002"/>
    </source>
</evidence>
<dbReference type="InterPro" id="IPR018170">
    <property type="entry name" value="Aldo/ket_reductase_CS"/>
</dbReference>
<feature type="domain" description="NADP-dependent oxidoreductase" evidence="5">
    <location>
        <begin position="29"/>
        <end position="274"/>
    </location>
</feature>
<dbReference type="InterPro" id="IPR023210">
    <property type="entry name" value="NADP_OxRdtase_dom"/>
</dbReference>
<gene>
    <name evidence="6" type="ORF">CPB84DRAFT_1845646</name>
</gene>
<dbReference type="Pfam" id="PF00248">
    <property type="entry name" value="Aldo_ket_red"/>
    <property type="match status" value="1"/>
</dbReference>
<proteinExistence type="predicted"/>
<dbReference type="PROSITE" id="PS00062">
    <property type="entry name" value="ALDOKETO_REDUCTASE_2"/>
    <property type="match status" value="1"/>
</dbReference>